<feature type="signal peptide" evidence="6">
    <location>
        <begin position="1"/>
        <end position="22"/>
    </location>
</feature>
<feature type="domain" description="Peptidase M16 N-terminal" evidence="7">
    <location>
        <begin position="69"/>
        <end position="206"/>
    </location>
</feature>
<evidence type="ECO:0000313" key="10">
    <source>
        <dbReference type="Proteomes" id="UP000707245"/>
    </source>
</evidence>
<dbReference type="Gene3D" id="3.30.830.10">
    <property type="entry name" value="Metalloenzyme, LuxS/M16 peptidase-like"/>
    <property type="match status" value="4"/>
</dbReference>
<keyword evidence="2" id="KW-0645">Protease</keyword>
<dbReference type="PROSITE" id="PS51257">
    <property type="entry name" value="PROKAR_LIPOPROTEIN"/>
    <property type="match status" value="1"/>
</dbReference>
<dbReference type="InterPro" id="IPR011249">
    <property type="entry name" value="Metalloenz_LuxS/M16"/>
</dbReference>
<protein>
    <submittedName>
        <fullName evidence="9">Insulinase family protein</fullName>
    </submittedName>
</protein>
<feature type="chain" id="PRO_5046619625" evidence="6">
    <location>
        <begin position="23"/>
        <end position="957"/>
    </location>
</feature>
<keyword evidence="6" id="KW-0732">Signal</keyword>
<evidence type="ECO:0000256" key="6">
    <source>
        <dbReference type="SAM" id="SignalP"/>
    </source>
</evidence>
<dbReference type="PANTHER" id="PTHR43690:SF35">
    <property type="entry name" value="NON-CATALYTIC MEMBER OF PEPTIDASE SUBFAMILY M16B-RELATED"/>
    <property type="match status" value="1"/>
</dbReference>
<keyword evidence="10" id="KW-1185">Reference proteome</keyword>
<dbReference type="InterPro" id="IPR011765">
    <property type="entry name" value="Pept_M16_N"/>
</dbReference>
<dbReference type="EMBL" id="RRZA01000058">
    <property type="protein sequence ID" value="MBE0458948.1"/>
    <property type="molecule type" value="Genomic_DNA"/>
</dbReference>
<feature type="domain" description="Peptidase M16 C-terminal" evidence="8">
    <location>
        <begin position="693"/>
        <end position="869"/>
    </location>
</feature>
<evidence type="ECO:0000259" key="7">
    <source>
        <dbReference type="Pfam" id="PF00675"/>
    </source>
</evidence>
<gene>
    <name evidence="9" type="ORF">EI167_16150</name>
</gene>
<dbReference type="RefSeq" id="WP_192542490.1">
    <property type="nucleotide sequence ID" value="NZ_JBQDLW010000114.1"/>
</dbReference>
<evidence type="ECO:0000313" key="9">
    <source>
        <dbReference type="EMBL" id="MBE0458948.1"/>
    </source>
</evidence>
<dbReference type="PANTHER" id="PTHR43690">
    <property type="entry name" value="NARDILYSIN"/>
    <property type="match status" value="1"/>
</dbReference>
<sequence length="957" mass="104435">MKLTKIAVAVLLTTGLAGCSNSSVNNTNEAASAVQSAYPGITLIESVAANAAEISIPYKKYQLENGLTVIVHEDHSDPLVHVDVTYHVGSAREELGKSGFAHFFEHMMFQGSENVADEEHFKIITEAGGTLNGTTNSDRTNYFETVPVNQLEKMLWLEADRMGFLLDAVTQEKFEVQRETVKNERGQRVDNRPYGRLNERVSQALYPDGHPYSWPVIGFMDDLNRVNVNDLKAFFLRWYGPNNATITIGGDVSADEVLPLVSKYFAPIPRGPEVENAEKVAITLDADRYISMEDKVHLPLLSMNFPTTYARAADEAPLDILAEIIGGGNNSLLYKNLVKTQLAVQAGVSHPCRELACSLSIYALPNPASGKTLADIEKIVRDSFTEFEQRGVTQDDLDKVKAKIESGAIFGLQSVAGKVSQLAAFETFTGNPNFIQDDLARYNAVTKADVMRVFNQYVKGKAAVIMSVVPEGQRQLIAAEDNFTPISHDFGGPSTTSADDLVARKAVDTFDRSKQPTAGVNPAVEVPKLWQAITANGIAVLGTQSTETPTTSLLIKVPGGQYSEQAEKVGLATVTAALLSESTQNYTTEQMSGALEKLGSTIRISANSTHTNIFVSSLTKNLDATLALLKEKLFNPAFSEEDFNRNKQQSMQNIQHALKDAGYLASNAYSKLLYGDSIAALPNGGTLESIEAISLDDVKGFYNANFKPQGSEVIVVSDLAQQALQTKVTATLDNWQGKAPAPTATFAEPNIAGNVIYLVDKPDAPQSEIRIGKRDMIEDITGEFFKSNLMNFALGGNFNSRINLNLREDKGYTYGARTNFWGDSTSGGFTASAAVRADSTAASIVEFTNELNNYAQNGISDEELHFMRQAINQKDALKYETPNAKLGFLAQILEHDLQPSFVKDRNKIVSTISKSEINALAAKHLNTKDMVYLVVGDAKSLKPELEKLGMKVLDYKL</sequence>
<dbReference type="SUPFAM" id="SSF63411">
    <property type="entry name" value="LuxS/MPP-like metallohydrolase"/>
    <property type="match status" value="4"/>
</dbReference>
<evidence type="ECO:0000259" key="8">
    <source>
        <dbReference type="Pfam" id="PF05193"/>
    </source>
</evidence>
<dbReference type="Pfam" id="PF05193">
    <property type="entry name" value="Peptidase_M16_C"/>
    <property type="match status" value="2"/>
</dbReference>
<feature type="domain" description="Peptidase M16 C-terminal" evidence="8">
    <location>
        <begin position="226"/>
        <end position="403"/>
    </location>
</feature>
<keyword evidence="4" id="KW-0862">Zinc</keyword>
<comment type="similarity">
    <text evidence="1">Belongs to the peptidase M16 family.</text>
</comment>
<proteinExistence type="inferred from homology"/>
<feature type="domain" description="Peptidase M16 N-terminal" evidence="7">
    <location>
        <begin position="544"/>
        <end position="670"/>
    </location>
</feature>
<dbReference type="Proteomes" id="UP000707245">
    <property type="component" value="Unassembled WGS sequence"/>
</dbReference>
<dbReference type="InterPro" id="IPR050626">
    <property type="entry name" value="Peptidase_M16"/>
</dbReference>
<organism evidence="9 10">
    <name type="scientific">Pseudoalteromonas prydzensis</name>
    <dbReference type="NCBI Taxonomy" id="182141"/>
    <lineage>
        <taxon>Bacteria</taxon>
        <taxon>Pseudomonadati</taxon>
        <taxon>Pseudomonadota</taxon>
        <taxon>Gammaproteobacteria</taxon>
        <taxon>Alteromonadales</taxon>
        <taxon>Pseudoalteromonadaceae</taxon>
        <taxon>Pseudoalteromonas</taxon>
    </lineage>
</organism>
<evidence type="ECO:0000256" key="5">
    <source>
        <dbReference type="ARBA" id="ARBA00023049"/>
    </source>
</evidence>
<comment type="caution">
    <text evidence="9">The sequence shown here is derived from an EMBL/GenBank/DDBJ whole genome shotgun (WGS) entry which is preliminary data.</text>
</comment>
<dbReference type="InterPro" id="IPR007863">
    <property type="entry name" value="Peptidase_M16_C"/>
</dbReference>
<evidence type="ECO:0000256" key="3">
    <source>
        <dbReference type="ARBA" id="ARBA00022801"/>
    </source>
</evidence>
<accession>A0ABR9FQ42</accession>
<keyword evidence="3" id="KW-0378">Hydrolase</keyword>
<name>A0ABR9FQ42_9GAMM</name>
<dbReference type="Pfam" id="PF00675">
    <property type="entry name" value="Peptidase_M16"/>
    <property type="match status" value="2"/>
</dbReference>
<evidence type="ECO:0000256" key="2">
    <source>
        <dbReference type="ARBA" id="ARBA00022670"/>
    </source>
</evidence>
<evidence type="ECO:0000256" key="4">
    <source>
        <dbReference type="ARBA" id="ARBA00022833"/>
    </source>
</evidence>
<reference evidence="9 10" key="1">
    <citation type="submission" date="2020-07" db="EMBL/GenBank/DDBJ databases">
        <title>Halophilic bacteria isolated from french cheeses.</title>
        <authorList>
            <person name="Kothe C.I."/>
            <person name="Farah-Kraiem B."/>
            <person name="Renault P."/>
            <person name="Dridi B."/>
        </authorList>
    </citation>
    <scope>NUCLEOTIDE SEQUENCE [LARGE SCALE GENOMIC DNA]</scope>
    <source>
        <strain evidence="9 10">FME14</strain>
    </source>
</reference>
<evidence type="ECO:0000256" key="1">
    <source>
        <dbReference type="ARBA" id="ARBA00007261"/>
    </source>
</evidence>
<keyword evidence="5" id="KW-0482">Metalloprotease</keyword>